<dbReference type="PROSITE" id="PS50198">
    <property type="entry name" value="PPIC_PPIASE_2"/>
    <property type="match status" value="2"/>
</dbReference>
<dbReference type="eggNOG" id="COG0760">
    <property type="taxonomic scope" value="Bacteria"/>
</dbReference>
<dbReference type="Gene3D" id="3.10.50.40">
    <property type="match status" value="2"/>
</dbReference>
<dbReference type="PANTHER" id="PTHR47245">
    <property type="entry name" value="PEPTIDYLPROLYL ISOMERASE"/>
    <property type="match status" value="1"/>
</dbReference>
<dbReference type="OrthoDB" id="14196at2"/>
<accession>A3U4W5</accession>
<evidence type="ECO:0000256" key="1">
    <source>
        <dbReference type="PROSITE-ProRule" id="PRU00278"/>
    </source>
</evidence>
<dbReference type="SUPFAM" id="SSF54534">
    <property type="entry name" value="FKBP-like"/>
    <property type="match status" value="2"/>
</dbReference>
<evidence type="ECO:0000259" key="3">
    <source>
        <dbReference type="PROSITE" id="PS50198"/>
    </source>
</evidence>
<dbReference type="InterPro" id="IPR000297">
    <property type="entry name" value="PPIase_PpiC"/>
</dbReference>
<evidence type="ECO:0000313" key="5">
    <source>
        <dbReference type="Proteomes" id="UP000002297"/>
    </source>
</evidence>
<dbReference type="GO" id="GO:0003755">
    <property type="term" value="F:peptidyl-prolyl cis-trans isomerase activity"/>
    <property type="evidence" value="ECO:0007669"/>
    <property type="project" value="UniProtKB-KW"/>
</dbReference>
<organism evidence="4 5">
    <name type="scientific">Croceibacter atlanticus (strain ATCC BAA-628 / JCM 21780 / CIP 108009 / IAM 15332 / KCTC 12090 / HTCC2559)</name>
    <dbReference type="NCBI Taxonomy" id="216432"/>
    <lineage>
        <taxon>Bacteria</taxon>
        <taxon>Pseudomonadati</taxon>
        <taxon>Bacteroidota</taxon>
        <taxon>Flavobacteriia</taxon>
        <taxon>Flavobacteriales</taxon>
        <taxon>Flavobacteriaceae</taxon>
        <taxon>Croceibacter</taxon>
    </lineage>
</organism>
<keyword evidence="2" id="KW-0732">Signal</keyword>
<dbReference type="EMBL" id="CP002046">
    <property type="protein sequence ID" value="EAP87282.1"/>
    <property type="molecule type" value="Genomic_DNA"/>
</dbReference>
<dbReference type="Proteomes" id="UP000002297">
    <property type="component" value="Chromosome"/>
</dbReference>
<reference evidence="4 5" key="1">
    <citation type="journal article" date="2010" name="J. Bacteriol.">
        <title>The complete genome sequence of Croceibacter atlanticus HTCC2559T.</title>
        <authorList>
            <person name="Oh H.M."/>
            <person name="Kang I."/>
            <person name="Ferriera S."/>
            <person name="Giovannoni S.J."/>
            <person name="Cho J.C."/>
        </authorList>
    </citation>
    <scope>NUCLEOTIDE SEQUENCE [LARGE SCALE GENOMIC DNA]</scope>
    <source>
        <strain evidence="5">ATCC BAA-628 / HTCC2559 / KCTC 12090</strain>
    </source>
</reference>
<feature type="domain" description="PpiC" evidence="3">
    <location>
        <begin position="229"/>
        <end position="330"/>
    </location>
</feature>
<dbReference type="HOGENOM" id="CLU_019451_0_0_10"/>
<protein>
    <submittedName>
        <fullName evidence="4">Peptidyl-prolyl cis-trans isomerase</fullName>
    </submittedName>
</protein>
<keyword evidence="1" id="KW-0697">Rotamase</keyword>
<keyword evidence="1 4" id="KW-0413">Isomerase</keyword>
<dbReference type="InterPro" id="IPR046357">
    <property type="entry name" value="PPIase_dom_sf"/>
</dbReference>
<dbReference type="RefSeq" id="WP_013185962.1">
    <property type="nucleotide sequence ID" value="NC_014230.1"/>
</dbReference>
<keyword evidence="5" id="KW-1185">Reference proteome</keyword>
<evidence type="ECO:0000313" key="4">
    <source>
        <dbReference type="EMBL" id="EAP87282.1"/>
    </source>
</evidence>
<evidence type="ECO:0000256" key="2">
    <source>
        <dbReference type="SAM" id="SignalP"/>
    </source>
</evidence>
<dbReference type="Pfam" id="PF13145">
    <property type="entry name" value="Rotamase_2"/>
    <property type="match status" value="1"/>
</dbReference>
<dbReference type="STRING" id="216432.CA2559_00965"/>
<dbReference type="AlphaFoldDB" id="A3U4W5"/>
<sequence>MKLYRFLFVFCLLIAGNTIAQELDKQIIMTLDGEPVYASDFVRVYQKNLDLVQDESQKDVDEYLKLFIDYRLKLREAYEQGLDTTLKFQREFKTYRNQFARNFLTDNNVSEALVQEAYDRTVNEVNASHILIRVNQNATPEDTLKAYSKIKDIREKAVNGRSFETLAKTYSEDPSAKKNGGELGWFTALKMVYAFEEQAYTVPVGDVSEPFRTRFGYHILKVNDRRASAGEVEVAHIMVSPKPKDTVFNPKDRIEELYLKVKQGEDFGVLAKQFSDDRNSARREGKLDRFGSGKLNSEVFEKKAFSLTKAGQVTEPFETQYGWHIIKLIDRFPIPSFNEMRGELEKKVTKDSRANLISDALVAGLKDHYSIGDFSEAKSFFSAYVTKDVKDGNWAISDNSTLDQPLFKLRDSVFKYRDFAKFIYNKQVNKGLSGDKNTAINNWLKEYVDGKVLAYHRDHLEQEDKEFSNIVSEYRDGLLLFDLMEMNIWNKAKKDTLGLKTYYETNKQNYLWDKRVNVTMAKVNNKTDAKKVRNLMKKGVSEVDVKSQINSDESMTTLFSNGTFNVEDEVLPKKLKIKQGISKVYEEDNYYTVVNIKDVLPAGPKTFKEAKGTIVSDYQDYLEKNWIAALRTKYSVNINDDTVNLIKTKLED</sequence>
<feature type="domain" description="PpiC" evidence="3">
    <location>
        <begin position="122"/>
        <end position="224"/>
    </location>
</feature>
<proteinExistence type="predicted"/>
<dbReference type="GeneID" id="89451994"/>
<dbReference type="InterPro" id="IPR050245">
    <property type="entry name" value="PrsA_foldase"/>
</dbReference>
<gene>
    <name evidence="4" type="ordered locus">CA2559_00965</name>
</gene>
<feature type="chain" id="PRO_5007909486" evidence="2">
    <location>
        <begin position="21"/>
        <end position="652"/>
    </location>
</feature>
<name>A3U4W5_CROAH</name>
<dbReference type="KEGG" id="cat:CA2559_00965"/>
<dbReference type="InterPro" id="IPR023058">
    <property type="entry name" value="PPIase_PpiC_CS"/>
</dbReference>
<dbReference type="PANTHER" id="PTHR47245:SF2">
    <property type="entry name" value="PEPTIDYL-PROLYL CIS-TRANS ISOMERASE HP_0175-RELATED"/>
    <property type="match status" value="1"/>
</dbReference>
<dbReference type="Pfam" id="PF00639">
    <property type="entry name" value="Rotamase"/>
    <property type="match status" value="1"/>
</dbReference>
<feature type="signal peptide" evidence="2">
    <location>
        <begin position="1"/>
        <end position="20"/>
    </location>
</feature>
<dbReference type="PROSITE" id="PS01096">
    <property type="entry name" value="PPIC_PPIASE_1"/>
    <property type="match status" value="1"/>
</dbReference>
<dbReference type="Pfam" id="PF13616">
    <property type="entry name" value="Rotamase_3"/>
    <property type="match status" value="1"/>
</dbReference>